<accession>A0A7R9P8K2</accession>
<organism evidence="1">
    <name type="scientific">Timema californicum</name>
    <name type="common">California timema</name>
    <name type="synonym">Walking stick</name>
    <dbReference type="NCBI Taxonomy" id="61474"/>
    <lineage>
        <taxon>Eukaryota</taxon>
        <taxon>Metazoa</taxon>
        <taxon>Ecdysozoa</taxon>
        <taxon>Arthropoda</taxon>
        <taxon>Hexapoda</taxon>
        <taxon>Insecta</taxon>
        <taxon>Pterygota</taxon>
        <taxon>Neoptera</taxon>
        <taxon>Polyneoptera</taxon>
        <taxon>Phasmatodea</taxon>
        <taxon>Timematodea</taxon>
        <taxon>Timematoidea</taxon>
        <taxon>Timematidae</taxon>
        <taxon>Timema</taxon>
    </lineage>
</organism>
<dbReference type="EMBL" id="OE181789">
    <property type="protein sequence ID" value="CAD7573705.1"/>
    <property type="molecule type" value="Genomic_DNA"/>
</dbReference>
<protein>
    <submittedName>
        <fullName evidence="1">(California timema) hypothetical protein</fullName>
    </submittedName>
</protein>
<dbReference type="AlphaFoldDB" id="A0A7R9P8K2"/>
<reference evidence="1" key="1">
    <citation type="submission" date="2020-11" db="EMBL/GenBank/DDBJ databases">
        <authorList>
            <person name="Tran Van P."/>
        </authorList>
    </citation>
    <scope>NUCLEOTIDE SEQUENCE</scope>
</reference>
<evidence type="ECO:0000313" key="1">
    <source>
        <dbReference type="EMBL" id="CAD7573705.1"/>
    </source>
</evidence>
<sequence length="134" mass="15052">MEIIEIYIVTDVLDYLVTFFLQRVDNIFRGKIEPALREQQCSLYLAVPPSSPPPSYVRMRTTVRHPVVGTNCALHSASDVVFDCCAHAHIGGEGGGRWSCRIGFEKHLLSSVKALIRFEKHLLSSVKALVNHFK</sequence>
<gene>
    <name evidence="1" type="ORF">TCMB3V08_LOCUS6335</name>
</gene>
<name>A0A7R9P8K2_TIMCA</name>
<proteinExistence type="predicted"/>